<sequence>MKLKAMLASLLLTLVFTGCAKTTVVTSDQASKVQVLYTVPSQQQYEELGLVSTQTGQTIFHDRSNEGMLIKLQEKAYKMGADAIIVRSVDESTWGFVGDNSTGYTKGKATAVAIKFKQSPRS</sequence>
<dbReference type="KEGG" id="vbr:A6E01_13720"/>
<dbReference type="Proteomes" id="UP000092018">
    <property type="component" value="Chromosome 2"/>
</dbReference>
<gene>
    <name evidence="2" type="ORF">A6E01_13720</name>
</gene>
<feature type="signal peptide" evidence="1">
    <location>
        <begin position="1"/>
        <end position="20"/>
    </location>
</feature>
<dbReference type="RefSeq" id="WP_017031865.1">
    <property type="nucleotide sequence ID" value="NZ_CP016178.1"/>
</dbReference>
<evidence type="ECO:0000256" key="1">
    <source>
        <dbReference type="SAM" id="SignalP"/>
    </source>
</evidence>
<feature type="chain" id="PRO_5042846278" description="Lipoprotein" evidence="1">
    <location>
        <begin position="21"/>
        <end position="122"/>
    </location>
</feature>
<organism evidence="2 3">
    <name type="scientific">Vibrio breoganii</name>
    <dbReference type="NCBI Taxonomy" id="553239"/>
    <lineage>
        <taxon>Bacteria</taxon>
        <taxon>Pseudomonadati</taxon>
        <taxon>Pseudomonadota</taxon>
        <taxon>Gammaproteobacteria</taxon>
        <taxon>Vibrionales</taxon>
        <taxon>Vibrionaceae</taxon>
        <taxon>Vibrio</taxon>
    </lineage>
</organism>
<keyword evidence="1" id="KW-0732">Signal</keyword>
<accession>A0AAN1CT55</accession>
<evidence type="ECO:0000313" key="3">
    <source>
        <dbReference type="Proteomes" id="UP000092018"/>
    </source>
</evidence>
<evidence type="ECO:0000313" key="2">
    <source>
        <dbReference type="EMBL" id="ANO34266.1"/>
    </source>
</evidence>
<reference evidence="2 3" key="1">
    <citation type="submission" date="2016-06" db="EMBL/GenBank/DDBJ databases">
        <title>Adaptive Radiation by Waves of Gene Transfer Leads to Fine-Scale Resource Partitioning in Marine Microbes.</title>
        <authorList>
            <person name="Hehemann J.-H."/>
            <person name="Arevalo P."/>
            <person name="Datta M.S."/>
            <person name="Yu X."/>
            <person name="Corzett C."/>
            <person name="Henschel A."/>
            <person name="Preheim S.P."/>
            <person name="Timberlake S."/>
            <person name="Alm E.J."/>
            <person name="Polz M.F."/>
        </authorList>
    </citation>
    <scope>NUCLEOTIDE SEQUENCE [LARGE SCALE GENOMIC DNA]</scope>
    <source>
        <strain evidence="2 3">FF50</strain>
    </source>
</reference>
<name>A0AAN1CT55_9VIBR</name>
<evidence type="ECO:0008006" key="4">
    <source>
        <dbReference type="Google" id="ProtNLM"/>
    </source>
</evidence>
<dbReference type="Gene3D" id="3.30.110.70">
    <property type="entry name" value="Hypothetical protein apc22750. Chain B"/>
    <property type="match status" value="1"/>
</dbReference>
<dbReference type="PROSITE" id="PS51257">
    <property type="entry name" value="PROKAR_LIPOPROTEIN"/>
    <property type="match status" value="1"/>
</dbReference>
<protein>
    <recommendedName>
        <fullName evidence="4">Lipoprotein</fullName>
    </recommendedName>
</protein>
<dbReference type="AlphaFoldDB" id="A0AAN1CT55"/>
<proteinExistence type="predicted"/>
<dbReference type="EMBL" id="CP016178">
    <property type="protein sequence ID" value="ANO34266.1"/>
    <property type="molecule type" value="Genomic_DNA"/>
</dbReference>